<proteinExistence type="predicted"/>
<keyword evidence="1" id="KW-0812">Transmembrane</keyword>
<dbReference type="EMBL" id="FOGT01000005">
    <property type="protein sequence ID" value="SER95824.1"/>
    <property type="molecule type" value="Genomic_DNA"/>
</dbReference>
<dbReference type="Proteomes" id="UP000198571">
    <property type="component" value="Unassembled WGS sequence"/>
</dbReference>
<feature type="transmembrane region" description="Helical" evidence="1">
    <location>
        <begin position="116"/>
        <end position="142"/>
    </location>
</feature>
<evidence type="ECO:0000313" key="3">
    <source>
        <dbReference type="Proteomes" id="UP000198571"/>
    </source>
</evidence>
<dbReference type="Pfam" id="PF04854">
    <property type="entry name" value="DUF624"/>
    <property type="match status" value="1"/>
</dbReference>
<dbReference type="STRING" id="1601833.SAMN05518684_105304"/>
<reference evidence="3" key="1">
    <citation type="submission" date="2016-10" db="EMBL/GenBank/DDBJ databases">
        <authorList>
            <person name="Varghese N."/>
            <person name="Submissions S."/>
        </authorList>
    </citation>
    <scope>NUCLEOTIDE SEQUENCE [LARGE SCALE GENOMIC DNA]</scope>
    <source>
        <strain evidence="3">S9</strain>
    </source>
</reference>
<dbReference type="InterPro" id="IPR006938">
    <property type="entry name" value="DUF624"/>
</dbReference>
<evidence type="ECO:0000313" key="2">
    <source>
        <dbReference type="EMBL" id="SER95824.1"/>
    </source>
</evidence>
<sequence length="215" mass="24315">MMITFSFRKVNLLEMSGTSGFIYRMADWLMKLALVNLLWIFFTAAGLLLFGFYPAWIAVCRLISLWKDGKEPPIVKTFWSVYRQVFIKGNLIAFLGCVFIIILIVNLNIISFFEGFIFYFFSTSTLIVLMGFAVWMMIFGLAAAEKKKVSFTKVSFIEPVKRIVLAPGKTLLFIMGLFAVYFLNGFIPGLLPVYSVSLTGFICVSLFTEGSELPA</sequence>
<name>A0A1H9TFU0_9BACI</name>
<gene>
    <name evidence="2" type="ORF">SAMN05518684_105304</name>
</gene>
<feature type="transmembrane region" description="Helical" evidence="1">
    <location>
        <begin position="85"/>
        <end position="110"/>
    </location>
</feature>
<keyword evidence="1" id="KW-0472">Membrane</keyword>
<keyword evidence="3" id="KW-1185">Reference proteome</keyword>
<dbReference type="AlphaFoldDB" id="A0A1H9TFU0"/>
<keyword evidence="1" id="KW-1133">Transmembrane helix</keyword>
<evidence type="ECO:0000256" key="1">
    <source>
        <dbReference type="SAM" id="Phobius"/>
    </source>
</evidence>
<organism evidence="2 3">
    <name type="scientific">Salipaludibacillus aurantiacus</name>
    <dbReference type="NCBI Taxonomy" id="1601833"/>
    <lineage>
        <taxon>Bacteria</taxon>
        <taxon>Bacillati</taxon>
        <taxon>Bacillota</taxon>
        <taxon>Bacilli</taxon>
        <taxon>Bacillales</taxon>
        <taxon>Bacillaceae</taxon>
    </lineage>
</organism>
<protein>
    <submittedName>
        <fullName evidence="2">Uncharacterized membrane protein YesL</fullName>
    </submittedName>
</protein>
<feature type="transmembrane region" description="Helical" evidence="1">
    <location>
        <begin position="163"/>
        <end position="183"/>
    </location>
</feature>
<accession>A0A1H9TFU0</accession>
<feature type="transmembrane region" description="Helical" evidence="1">
    <location>
        <begin position="37"/>
        <end position="64"/>
    </location>
</feature>